<dbReference type="Pfam" id="PF13561">
    <property type="entry name" value="adh_short_C2"/>
    <property type="match status" value="1"/>
</dbReference>
<name>A0A6P4FAC2_DRORH</name>
<organism evidence="4">
    <name type="scientific">Drosophila rhopaloa</name>
    <name type="common">Fruit fly</name>
    <dbReference type="NCBI Taxonomy" id="1041015"/>
    <lineage>
        <taxon>Eukaryota</taxon>
        <taxon>Metazoa</taxon>
        <taxon>Ecdysozoa</taxon>
        <taxon>Arthropoda</taxon>
        <taxon>Hexapoda</taxon>
        <taxon>Insecta</taxon>
        <taxon>Pterygota</taxon>
        <taxon>Neoptera</taxon>
        <taxon>Endopterygota</taxon>
        <taxon>Diptera</taxon>
        <taxon>Brachycera</taxon>
        <taxon>Muscomorpha</taxon>
        <taxon>Ephydroidea</taxon>
        <taxon>Drosophilidae</taxon>
        <taxon>Drosophila</taxon>
        <taxon>Sophophora</taxon>
    </lineage>
</organism>
<dbReference type="SUPFAM" id="SSF51735">
    <property type="entry name" value="NAD(P)-binding Rossmann-fold domains"/>
    <property type="match status" value="1"/>
</dbReference>
<dbReference type="InterPro" id="IPR002347">
    <property type="entry name" value="SDR_fam"/>
</dbReference>
<dbReference type="InterPro" id="IPR020904">
    <property type="entry name" value="Sc_DH/Rdtase_CS"/>
</dbReference>
<dbReference type="PANTHER" id="PTHR24321">
    <property type="entry name" value="DEHYDROGENASES, SHORT CHAIN"/>
    <property type="match status" value="1"/>
</dbReference>
<dbReference type="Gene3D" id="3.40.50.720">
    <property type="entry name" value="NAD(P)-binding Rossmann-like Domain"/>
    <property type="match status" value="2"/>
</dbReference>
<dbReference type="AlphaFoldDB" id="A0A6P4FAC2"/>
<dbReference type="CDD" id="cd05233">
    <property type="entry name" value="SDR_c"/>
    <property type="match status" value="1"/>
</dbReference>
<gene>
    <name evidence="4" type="primary">LOC108050266</name>
</gene>
<dbReference type="RefSeq" id="XP_016987350.1">
    <property type="nucleotide sequence ID" value="XM_017131861.1"/>
</dbReference>
<dbReference type="PROSITE" id="PS00061">
    <property type="entry name" value="ADH_SHORT"/>
    <property type="match status" value="1"/>
</dbReference>
<dbReference type="InterPro" id="IPR036291">
    <property type="entry name" value="NAD(P)-bd_dom_sf"/>
</dbReference>
<proteinExistence type="inferred from homology"/>
<dbReference type="PANTHER" id="PTHR24321:SF8">
    <property type="entry name" value="ESTRADIOL 17-BETA-DEHYDROGENASE 8-RELATED"/>
    <property type="match status" value="1"/>
</dbReference>
<evidence type="ECO:0000259" key="3">
    <source>
        <dbReference type="Pfam" id="PF08659"/>
    </source>
</evidence>
<comment type="similarity">
    <text evidence="1">Belongs to the short-chain dehydrogenases/reductases (SDR) family.</text>
</comment>
<accession>A0A6P4FAC2</accession>
<dbReference type="Pfam" id="PF08659">
    <property type="entry name" value="KR"/>
    <property type="match status" value="1"/>
</dbReference>
<keyword evidence="2" id="KW-0560">Oxidoreductase</keyword>
<dbReference type="InterPro" id="IPR013968">
    <property type="entry name" value="PKS_KR"/>
</dbReference>
<dbReference type="GO" id="GO:0016491">
    <property type="term" value="F:oxidoreductase activity"/>
    <property type="evidence" value="ECO:0007669"/>
    <property type="project" value="UniProtKB-KW"/>
</dbReference>
<reference evidence="4" key="1">
    <citation type="submission" date="2025-08" db="UniProtKB">
        <authorList>
            <consortium name="RefSeq"/>
        </authorList>
    </citation>
    <scope>IDENTIFICATION</scope>
</reference>
<dbReference type="PRINTS" id="PR00081">
    <property type="entry name" value="GDHRDH"/>
</dbReference>
<feature type="domain" description="Ketoreductase (KR)" evidence="3">
    <location>
        <begin position="12"/>
        <end position="81"/>
    </location>
</feature>
<sequence>MHGNEISGKVAFITGAGSGIGRAAALGIAQQGARVALIGQNCPSVEETAHLIEKAGGAALAIRCDVANENEVQAAVACTANSYGRLDFAFNNAAKQGGVIVNTSSTAGVRGFARQASYVAAKHGVIGLSKVAALDYASDNVRVNVIAPGLSKTKIFERMTADNEHGADQFFDRIPLGRPGEANEIASTFLWLCSDAATYTTGAVFVIDGGLTI</sequence>
<protein>
    <submittedName>
        <fullName evidence="4">2,5-dichloro-2,5-cyclohexadiene-1,4-diol dehydrogenase-like</fullName>
    </submittedName>
</protein>
<dbReference type="OrthoDB" id="47007at2759"/>
<evidence type="ECO:0000256" key="1">
    <source>
        <dbReference type="ARBA" id="ARBA00006484"/>
    </source>
</evidence>
<evidence type="ECO:0000313" key="4">
    <source>
        <dbReference type="RefSeq" id="XP_016987350.1"/>
    </source>
</evidence>
<evidence type="ECO:0000256" key="2">
    <source>
        <dbReference type="ARBA" id="ARBA00023002"/>
    </source>
</evidence>